<dbReference type="AlphaFoldDB" id="A0A1J5SZ22"/>
<keyword evidence="1" id="KW-1133">Transmembrane helix</keyword>
<keyword evidence="1" id="KW-0472">Membrane</keyword>
<evidence type="ECO:0008006" key="3">
    <source>
        <dbReference type="Google" id="ProtNLM"/>
    </source>
</evidence>
<gene>
    <name evidence="2" type="ORF">GALL_84670</name>
</gene>
<proteinExistence type="predicted"/>
<reference evidence="2" key="1">
    <citation type="submission" date="2016-10" db="EMBL/GenBank/DDBJ databases">
        <title>Sequence of Gallionella enrichment culture.</title>
        <authorList>
            <person name="Poehlein A."/>
            <person name="Muehling M."/>
            <person name="Daniel R."/>
        </authorList>
    </citation>
    <scope>NUCLEOTIDE SEQUENCE</scope>
</reference>
<sequence length="442" mass="44476">MRVAIPSLRPYRAQGAFTLAEVLVVLVVVALVLGPILATSGVLARLQHRTGERSRREAWRSVQDEALVSGIDPSRAPILQVDANPAVPPSPAAPVERLSSAAPDSPVVLGVLKSSPGPEGGRVGGSGWELLAGAAQVGATPLALPARPILLNPPVIQPASGSHVPASMLVPAAGAATLAVSASSPDGMRVHIAGPGSTVVGEGAASVNATAAELARGFHGTAWTEYPGGAGETAEPLPDGRIRWLVTVDGGRIQAYEPSERVAFEVGIDLGSPVLVWGADELPSGSVVPVDLAAYLAVRAGTVPVRVAWPASLASLFGPDAANVLPALACSFAGLSVSEDLSPLFQPEAAAAWSAENRVSAEAIASGGCVASPAAWIFQRAPAKLGPPELLSGPALVSDAYPGGAFEFGVPERPGLGRVGRISSQGGAVMSAGPTLSLALSP</sequence>
<accession>A0A1J5SZ22</accession>
<dbReference type="Pfam" id="PF07963">
    <property type="entry name" value="N_methyl"/>
    <property type="match status" value="1"/>
</dbReference>
<dbReference type="EMBL" id="MLJW01000027">
    <property type="protein sequence ID" value="OIR09237.1"/>
    <property type="molecule type" value="Genomic_DNA"/>
</dbReference>
<organism evidence="2">
    <name type="scientific">mine drainage metagenome</name>
    <dbReference type="NCBI Taxonomy" id="410659"/>
    <lineage>
        <taxon>unclassified sequences</taxon>
        <taxon>metagenomes</taxon>
        <taxon>ecological metagenomes</taxon>
    </lineage>
</organism>
<evidence type="ECO:0000256" key="1">
    <source>
        <dbReference type="SAM" id="Phobius"/>
    </source>
</evidence>
<protein>
    <recommendedName>
        <fullName evidence="3">Prepilin-type N-terminal cleavage/methylation domain-containing protein</fullName>
    </recommendedName>
</protein>
<evidence type="ECO:0000313" key="2">
    <source>
        <dbReference type="EMBL" id="OIR09237.1"/>
    </source>
</evidence>
<name>A0A1J5SZ22_9ZZZZ</name>
<feature type="transmembrane region" description="Helical" evidence="1">
    <location>
        <begin position="22"/>
        <end position="46"/>
    </location>
</feature>
<dbReference type="InterPro" id="IPR012902">
    <property type="entry name" value="N_methyl_site"/>
</dbReference>
<comment type="caution">
    <text evidence="2">The sequence shown here is derived from an EMBL/GenBank/DDBJ whole genome shotgun (WGS) entry which is preliminary data.</text>
</comment>
<keyword evidence="1" id="KW-0812">Transmembrane</keyword>